<sequence length="533" mass="59615">MTKYTEFQVVVLAGGKGSRMTELTAGKTKCLLPIHNVPMIWYSLKSLENAGFTEAIVIVIENTKKEITAALDKLNLNIKLELVGIPESEDLGTADAVRYIQDKIHKDFIVVSCDLIADVNIPEVLNLYRRNKASITAVMFPLPKIPSTFVVPGPKSKQKPETDLIGIDNKTNRLVFLASASDFEEDLYISQKLLQKHTNFTMHSKLLDAHFYVISKWVLDFLVHNKSFGTLKGELFPYIVKKQLSRPPKPSVDDKNASVVKMDLKDDIYRFAVESKLDTLIRKMSAFNDHDSDLDNAYHDDIIRCYAYMIPNNCGLRANTVQMYSFANSTTSGFIPSNVSLPVISSLSTVKSTQISNCNVDEGALIDEKTSVKDSHIGPASIIEPKTRVSNCVIMGNVTIKERCVVQNCILCNGCIVEEGCELKDCLVGTQHVVRGGSNHSRETKGTSSFGKRHNKTHTLCRRCGRSSYHIQKSECAQCGYPAKKMRSYNWSVKAKRRKTTGTGRMRHLKIVRRKFKNGFREGLPKPKAAPAK</sequence>
<keyword evidence="5" id="KW-0963">Cytoplasm</keyword>
<keyword evidence="11" id="KW-0694">RNA-binding</keyword>
<dbReference type="InterPro" id="IPR018267">
    <property type="entry name" value="Ribosomal_eL37_CS"/>
</dbReference>
<organism evidence="21 22">
    <name type="scientific">Cotesia glomerata</name>
    <name type="common">Lepidopteran parasitic wasp</name>
    <name type="synonym">Apanteles glomeratus</name>
    <dbReference type="NCBI Taxonomy" id="32391"/>
    <lineage>
        <taxon>Eukaryota</taxon>
        <taxon>Metazoa</taxon>
        <taxon>Ecdysozoa</taxon>
        <taxon>Arthropoda</taxon>
        <taxon>Hexapoda</taxon>
        <taxon>Insecta</taxon>
        <taxon>Pterygota</taxon>
        <taxon>Neoptera</taxon>
        <taxon>Endopterygota</taxon>
        <taxon>Hymenoptera</taxon>
        <taxon>Apocrita</taxon>
        <taxon>Ichneumonoidea</taxon>
        <taxon>Braconidae</taxon>
        <taxon>Microgastrinae</taxon>
        <taxon>Cotesia</taxon>
    </lineage>
</organism>
<evidence type="ECO:0000256" key="17">
    <source>
        <dbReference type="ARBA" id="ARBA00045373"/>
    </source>
</evidence>
<dbReference type="GO" id="GO:0003735">
    <property type="term" value="F:structural constituent of ribosome"/>
    <property type="evidence" value="ECO:0007669"/>
    <property type="project" value="InterPro"/>
</dbReference>
<dbReference type="Gene3D" id="2.160.10.10">
    <property type="entry name" value="Hexapeptide repeat proteins"/>
    <property type="match status" value="1"/>
</dbReference>
<dbReference type="Pfam" id="PF00483">
    <property type="entry name" value="NTP_transferase"/>
    <property type="match status" value="1"/>
</dbReference>
<dbReference type="EMBL" id="JAHXZJ010001864">
    <property type="protein sequence ID" value="KAH0550816.1"/>
    <property type="molecule type" value="Genomic_DNA"/>
</dbReference>
<dbReference type="GO" id="GO:0003743">
    <property type="term" value="F:translation initiation factor activity"/>
    <property type="evidence" value="ECO:0007669"/>
    <property type="project" value="UniProtKB-KW"/>
</dbReference>
<evidence type="ECO:0000256" key="15">
    <source>
        <dbReference type="ARBA" id="ARBA00044196"/>
    </source>
</evidence>
<evidence type="ECO:0000313" key="22">
    <source>
        <dbReference type="Proteomes" id="UP000826195"/>
    </source>
</evidence>
<feature type="domain" description="Mannose-1-phosphate guanyltransferase C-terminal" evidence="20">
    <location>
        <begin position="356"/>
        <end position="431"/>
    </location>
</feature>
<dbReference type="GO" id="GO:1990904">
    <property type="term" value="C:ribonucleoprotein complex"/>
    <property type="evidence" value="ECO:0007669"/>
    <property type="project" value="UniProtKB-KW"/>
</dbReference>
<reference evidence="21 22" key="1">
    <citation type="journal article" date="2021" name="J. Hered.">
        <title>A chromosome-level genome assembly of the parasitoid wasp, Cotesia glomerata (Hymenoptera: Braconidae).</title>
        <authorList>
            <person name="Pinto B.J."/>
            <person name="Weis J.J."/>
            <person name="Gamble T."/>
            <person name="Ode P.J."/>
            <person name="Paul R."/>
            <person name="Zaspel J.M."/>
        </authorList>
    </citation>
    <scope>NUCLEOTIDE SEQUENCE [LARGE SCALE GENOMIC DNA]</scope>
    <source>
        <strain evidence="21">CgM1</strain>
    </source>
</reference>
<keyword evidence="6" id="KW-0396">Initiation factor</keyword>
<dbReference type="InterPro" id="IPR005835">
    <property type="entry name" value="NTP_transferase_dom"/>
</dbReference>
<evidence type="ECO:0000259" key="19">
    <source>
        <dbReference type="Pfam" id="PF00483"/>
    </source>
</evidence>
<dbReference type="GO" id="GO:0005851">
    <property type="term" value="C:eukaryotic translation initiation factor 2B complex"/>
    <property type="evidence" value="ECO:0007669"/>
    <property type="project" value="TreeGrafter"/>
</dbReference>
<evidence type="ECO:0000256" key="16">
    <source>
        <dbReference type="ARBA" id="ARBA00044229"/>
    </source>
</evidence>
<dbReference type="Gene3D" id="2.20.25.30">
    <property type="match status" value="1"/>
</dbReference>
<evidence type="ECO:0000256" key="13">
    <source>
        <dbReference type="ARBA" id="ARBA00022980"/>
    </source>
</evidence>
<evidence type="ECO:0000256" key="2">
    <source>
        <dbReference type="ARBA" id="ARBA00004514"/>
    </source>
</evidence>
<dbReference type="InterPro" id="IPR029044">
    <property type="entry name" value="Nucleotide-diphossugar_trans"/>
</dbReference>
<feature type="domain" description="Nucleotidyl transferase" evidence="19">
    <location>
        <begin position="9"/>
        <end position="144"/>
    </location>
</feature>
<dbReference type="GO" id="GO:0005085">
    <property type="term" value="F:guanyl-nucleotide exchange factor activity"/>
    <property type="evidence" value="ECO:0007669"/>
    <property type="project" value="TreeGrafter"/>
</dbReference>
<comment type="function">
    <text evidence="17">Acts as a component of the translation initiation factor 2B (eIF2B) complex, which catalyzes the exchange of GDP for GTP on the eukaryotic initiation factor 2 (eIF2) complex gamma subunit. Its guanine nucleotide exchange factor activity is repressed when bound to eIF2 complex phosphorylated on the alpha subunit, thereby limiting the amount of methionyl-initiator methionine tRNA available to the ribosome and consequently global translation is repressed.</text>
</comment>
<evidence type="ECO:0000259" key="20">
    <source>
        <dbReference type="Pfam" id="PF25087"/>
    </source>
</evidence>
<name>A0AAV7IEJ1_COTGL</name>
<comment type="subunit">
    <text evidence="18">Component of the translation initiation factor 2B (eIF2B) complex which is a heterodecamer of two sets of five different subunits: alpha, beta, gamma, delta and epsilon. Subunits alpha, beta and delta comprise a regulatory subcomplex and subunits epsilon and gamma comprise a catalytic subcomplex. Within the complex, the hexameric regulatory complex resides at the center, with the two heterodimeric catalytic subcomplexes bound on opposite sides.</text>
</comment>
<dbReference type="InterPro" id="IPR011331">
    <property type="entry name" value="Ribosomal_eL37/eL43"/>
</dbReference>
<accession>A0AAV7IEJ1</accession>
<dbReference type="Pfam" id="PF25087">
    <property type="entry name" value="GMPPB_C"/>
    <property type="match status" value="1"/>
</dbReference>
<evidence type="ECO:0000256" key="8">
    <source>
        <dbReference type="ARBA" id="ARBA00022730"/>
    </source>
</evidence>
<evidence type="ECO:0000256" key="9">
    <source>
        <dbReference type="ARBA" id="ARBA00022771"/>
    </source>
</evidence>
<keyword evidence="8" id="KW-0699">rRNA-binding</keyword>
<keyword evidence="14" id="KW-0687">Ribonucleoprotein</keyword>
<evidence type="ECO:0000313" key="21">
    <source>
        <dbReference type="EMBL" id="KAH0550816.1"/>
    </source>
</evidence>
<dbReference type="PROSITE" id="PS01077">
    <property type="entry name" value="RIBOSOMAL_L37E"/>
    <property type="match status" value="1"/>
</dbReference>
<dbReference type="InterPro" id="IPR051960">
    <property type="entry name" value="eIF2B_gamma"/>
</dbReference>
<evidence type="ECO:0000256" key="4">
    <source>
        <dbReference type="ARBA" id="ARBA00009805"/>
    </source>
</evidence>
<evidence type="ECO:0000256" key="11">
    <source>
        <dbReference type="ARBA" id="ARBA00022884"/>
    </source>
</evidence>
<dbReference type="PANTHER" id="PTHR45989:SF1">
    <property type="entry name" value="TRANSLATION INITIATION FACTOR EIF-2B SUBUNIT GAMMA"/>
    <property type="match status" value="1"/>
</dbReference>
<evidence type="ECO:0000256" key="3">
    <source>
        <dbReference type="ARBA" id="ARBA00007878"/>
    </source>
</evidence>
<dbReference type="GO" id="GO:0002183">
    <property type="term" value="P:cytoplasmic translational initiation"/>
    <property type="evidence" value="ECO:0007669"/>
    <property type="project" value="TreeGrafter"/>
</dbReference>
<keyword evidence="12" id="KW-0648">Protein biosynthesis</keyword>
<dbReference type="Pfam" id="PF01907">
    <property type="entry name" value="Ribosomal_L37e"/>
    <property type="match status" value="1"/>
</dbReference>
<keyword evidence="22" id="KW-1185">Reference proteome</keyword>
<keyword evidence="7" id="KW-0479">Metal-binding</keyword>
<dbReference type="Gene3D" id="3.90.550.10">
    <property type="entry name" value="Spore Coat Polysaccharide Biosynthesis Protein SpsA, Chain A"/>
    <property type="match status" value="1"/>
</dbReference>
<comment type="function">
    <text evidence="1">Binds to the 23S rRNA.</text>
</comment>
<dbReference type="CDD" id="cd04198">
    <property type="entry name" value="eIF-2B_gamma_N"/>
    <property type="match status" value="1"/>
</dbReference>
<dbReference type="GO" id="GO:0005829">
    <property type="term" value="C:cytosol"/>
    <property type="evidence" value="ECO:0007669"/>
    <property type="project" value="UniProtKB-SubCell"/>
</dbReference>
<dbReference type="GO" id="GO:0005840">
    <property type="term" value="C:ribosome"/>
    <property type="evidence" value="ECO:0007669"/>
    <property type="project" value="UniProtKB-KW"/>
</dbReference>
<dbReference type="InterPro" id="IPR056729">
    <property type="entry name" value="GMPPB_C"/>
</dbReference>
<dbReference type="Proteomes" id="UP000826195">
    <property type="component" value="Unassembled WGS sequence"/>
</dbReference>
<dbReference type="SUPFAM" id="SSF53448">
    <property type="entry name" value="Nucleotide-diphospho-sugar transferases"/>
    <property type="match status" value="1"/>
</dbReference>
<comment type="subcellular location">
    <subcellularLocation>
        <location evidence="2">Cytoplasm</location>
        <location evidence="2">Cytosol</location>
    </subcellularLocation>
</comment>
<dbReference type="SUPFAM" id="SSF57829">
    <property type="entry name" value="Zn-binding ribosomal proteins"/>
    <property type="match status" value="1"/>
</dbReference>
<dbReference type="HAMAP" id="MF_00547">
    <property type="entry name" value="Ribosomal_eL37"/>
    <property type="match status" value="1"/>
</dbReference>
<evidence type="ECO:0000256" key="5">
    <source>
        <dbReference type="ARBA" id="ARBA00022490"/>
    </source>
</evidence>
<dbReference type="InterPro" id="IPR011332">
    <property type="entry name" value="Ribosomal_zn-bd"/>
</dbReference>
<dbReference type="CDD" id="cd04652">
    <property type="entry name" value="LbH_eIF2B_gamma_C"/>
    <property type="match status" value="1"/>
</dbReference>
<keyword evidence="13" id="KW-0689">Ribosomal protein</keyword>
<evidence type="ECO:0000256" key="12">
    <source>
        <dbReference type="ARBA" id="ARBA00022917"/>
    </source>
</evidence>
<keyword evidence="10" id="KW-0862">Zinc</keyword>
<comment type="caution">
    <text evidence="21">The sequence shown here is derived from an EMBL/GenBank/DDBJ whole genome shotgun (WGS) entry which is preliminary data.</text>
</comment>
<evidence type="ECO:0000256" key="6">
    <source>
        <dbReference type="ARBA" id="ARBA00022540"/>
    </source>
</evidence>
<evidence type="ECO:0000256" key="10">
    <source>
        <dbReference type="ARBA" id="ARBA00022833"/>
    </source>
</evidence>
<dbReference type="GO" id="GO:0019843">
    <property type="term" value="F:rRNA binding"/>
    <property type="evidence" value="ECO:0007669"/>
    <property type="project" value="UniProtKB-KW"/>
</dbReference>
<dbReference type="AlphaFoldDB" id="A0AAV7IEJ1"/>
<proteinExistence type="inferred from homology"/>
<comment type="similarity">
    <text evidence="3">Belongs to the eIF-2B gamma/epsilon subunits family.</text>
</comment>
<protein>
    <recommendedName>
        <fullName evidence="15">Translation initiation factor eIF2B subunit gamma</fullName>
    </recommendedName>
    <alternativeName>
        <fullName evidence="16">eIF2B GDP-GTP exchange factor subunit gamma</fullName>
    </alternativeName>
</protein>
<dbReference type="FunFam" id="2.20.25.30:FF:000001">
    <property type="entry name" value="Ribosomal protein L37"/>
    <property type="match status" value="1"/>
</dbReference>
<comment type="similarity">
    <text evidence="4">Belongs to the eukaryotic ribosomal protein eL37 family.</text>
</comment>
<evidence type="ECO:0000256" key="18">
    <source>
        <dbReference type="ARBA" id="ARBA00046432"/>
    </source>
</evidence>
<evidence type="ECO:0000256" key="1">
    <source>
        <dbReference type="ARBA" id="ARBA00003058"/>
    </source>
</evidence>
<evidence type="ECO:0000256" key="7">
    <source>
        <dbReference type="ARBA" id="ARBA00022723"/>
    </source>
</evidence>
<dbReference type="GO" id="GO:0008270">
    <property type="term" value="F:zinc ion binding"/>
    <property type="evidence" value="ECO:0007669"/>
    <property type="project" value="UniProtKB-KW"/>
</dbReference>
<dbReference type="InterPro" id="IPR001569">
    <property type="entry name" value="Ribosomal_eL37"/>
</dbReference>
<gene>
    <name evidence="21" type="ORF">KQX54_020905</name>
</gene>
<dbReference type="PANTHER" id="PTHR45989">
    <property type="entry name" value="TRANSLATION INITIATION FACTOR EIF-2B SUBUNIT GAMMA"/>
    <property type="match status" value="1"/>
</dbReference>
<keyword evidence="9" id="KW-0863">Zinc-finger</keyword>
<evidence type="ECO:0000256" key="14">
    <source>
        <dbReference type="ARBA" id="ARBA00023274"/>
    </source>
</evidence>